<organism evidence="1 2">
    <name type="scientific">Mucilaginibacter lappiensis</name>
    <dbReference type="NCBI Taxonomy" id="354630"/>
    <lineage>
        <taxon>Bacteria</taxon>
        <taxon>Pseudomonadati</taxon>
        <taxon>Bacteroidota</taxon>
        <taxon>Sphingobacteriia</taxon>
        <taxon>Sphingobacteriales</taxon>
        <taxon>Sphingobacteriaceae</taxon>
        <taxon>Mucilaginibacter</taxon>
    </lineage>
</organism>
<accession>A0ABR6PT20</accession>
<evidence type="ECO:0000313" key="1">
    <source>
        <dbReference type="EMBL" id="MBB6111421.1"/>
    </source>
</evidence>
<sequence>MSYNFRPPRKSDNTKWETVRYLVAHGFIYNHIYEPIPDNPNGATRTAIYPETLREAKEFVEKHKKIGERYLEYQRQL</sequence>
<protein>
    <submittedName>
        <fullName evidence="1">Uncharacterized protein</fullName>
    </submittedName>
</protein>
<reference evidence="1 2" key="1">
    <citation type="submission" date="2020-08" db="EMBL/GenBank/DDBJ databases">
        <title>Genomic Encyclopedia of Type Strains, Phase IV (KMG-V): Genome sequencing to study the core and pangenomes of soil and plant-associated prokaryotes.</title>
        <authorList>
            <person name="Whitman W."/>
        </authorList>
    </citation>
    <scope>NUCLEOTIDE SEQUENCE [LARGE SCALE GENOMIC DNA]</scope>
    <source>
        <strain evidence="1 2">ANJLi2</strain>
    </source>
</reference>
<keyword evidence="2" id="KW-1185">Reference proteome</keyword>
<evidence type="ECO:0000313" key="2">
    <source>
        <dbReference type="Proteomes" id="UP000541583"/>
    </source>
</evidence>
<comment type="caution">
    <text evidence="1">The sequence shown here is derived from an EMBL/GenBank/DDBJ whole genome shotgun (WGS) entry which is preliminary data.</text>
</comment>
<dbReference type="EMBL" id="JACHCB010000012">
    <property type="protein sequence ID" value="MBB6111421.1"/>
    <property type="molecule type" value="Genomic_DNA"/>
</dbReference>
<dbReference type="RefSeq" id="WP_139332363.1">
    <property type="nucleotide sequence ID" value="NZ_JACHCB010000012.1"/>
</dbReference>
<name>A0ABR6PT20_9SPHI</name>
<proteinExistence type="predicted"/>
<dbReference type="Proteomes" id="UP000541583">
    <property type="component" value="Unassembled WGS sequence"/>
</dbReference>
<gene>
    <name evidence="1" type="ORF">HDF23_004191</name>
</gene>